<evidence type="ECO:0000256" key="6">
    <source>
        <dbReference type="ARBA" id="ARBA00023002"/>
    </source>
</evidence>
<dbReference type="PANTHER" id="PTHR24305">
    <property type="entry name" value="CYTOCHROME P450"/>
    <property type="match status" value="1"/>
</dbReference>
<proteinExistence type="inferred from homology"/>
<protein>
    <submittedName>
        <fullName evidence="9">Uncharacterized protein</fullName>
    </submittedName>
</protein>
<gene>
    <name evidence="9" type="ORF">RDB_LOCUS20566</name>
</gene>
<dbReference type="InterPro" id="IPR050121">
    <property type="entry name" value="Cytochrome_P450_monoxygenase"/>
</dbReference>
<reference evidence="9" key="1">
    <citation type="submission" date="2021-01" db="EMBL/GenBank/DDBJ databases">
        <authorList>
            <person name="Kaushik A."/>
        </authorList>
    </citation>
    <scope>NUCLEOTIDE SEQUENCE</scope>
    <source>
        <strain evidence="9">AG1-1C</strain>
    </source>
</reference>
<accession>A0A8H2WF71</accession>
<dbReference type="Proteomes" id="UP000663846">
    <property type="component" value="Unassembled WGS sequence"/>
</dbReference>
<name>A0A8H2WF71_9AGAM</name>
<evidence type="ECO:0000313" key="10">
    <source>
        <dbReference type="Proteomes" id="UP000663846"/>
    </source>
</evidence>
<evidence type="ECO:0000256" key="2">
    <source>
        <dbReference type="ARBA" id="ARBA00005179"/>
    </source>
</evidence>
<dbReference type="EMBL" id="CAJMWS010000102">
    <property type="protein sequence ID" value="CAE6363336.1"/>
    <property type="molecule type" value="Genomic_DNA"/>
</dbReference>
<comment type="caution">
    <text evidence="9">The sequence shown here is derived from an EMBL/GenBank/DDBJ whole genome shotgun (WGS) entry which is preliminary data.</text>
</comment>
<dbReference type="InterPro" id="IPR001128">
    <property type="entry name" value="Cyt_P450"/>
</dbReference>
<evidence type="ECO:0000256" key="7">
    <source>
        <dbReference type="ARBA" id="ARBA00023004"/>
    </source>
</evidence>
<dbReference type="GO" id="GO:0020037">
    <property type="term" value="F:heme binding"/>
    <property type="evidence" value="ECO:0007669"/>
    <property type="project" value="InterPro"/>
</dbReference>
<keyword evidence="5" id="KW-0479">Metal-binding</keyword>
<dbReference type="GO" id="GO:0005506">
    <property type="term" value="F:iron ion binding"/>
    <property type="evidence" value="ECO:0007669"/>
    <property type="project" value="InterPro"/>
</dbReference>
<dbReference type="GO" id="GO:0004497">
    <property type="term" value="F:monooxygenase activity"/>
    <property type="evidence" value="ECO:0007669"/>
    <property type="project" value="UniProtKB-KW"/>
</dbReference>
<evidence type="ECO:0000256" key="4">
    <source>
        <dbReference type="ARBA" id="ARBA00022617"/>
    </source>
</evidence>
<dbReference type="Gene3D" id="1.10.630.10">
    <property type="entry name" value="Cytochrome P450"/>
    <property type="match status" value="1"/>
</dbReference>
<evidence type="ECO:0000256" key="5">
    <source>
        <dbReference type="ARBA" id="ARBA00022723"/>
    </source>
</evidence>
<comment type="cofactor">
    <cofactor evidence="1">
        <name>heme</name>
        <dbReference type="ChEBI" id="CHEBI:30413"/>
    </cofactor>
</comment>
<keyword evidence="6" id="KW-0560">Oxidoreductase</keyword>
<dbReference type="PANTHER" id="PTHR24305:SF29">
    <property type="entry name" value="BENZOATE-PARA-HYDROXYLASE"/>
    <property type="match status" value="1"/>
</dbReference>
<keyword evidence="7" id="KW-0408">Iron</keyword>
<evidence type="ECO:0000256" key="3">
    <source>
        <dbReference type="ARBA" id="ARBA00010617"/>
    </source>
</evidence>
<organism evidence="9 10">
    <name type="scientific">Rhizoctonia solani</name>
    <dbReference type="NCBI Taxonomy" id="456999"/>
    <lineage>
        <taxon>Eukaryota</taxon>
        <taxon>Fungi</taxon>
        <taxon>Dikarya</taxon>
        <taxon>Basidiomycota</taxon>
        <taxon>Agaricomycotina</taxon>
        <taxon>Agaricomycetes</taxon>
        <taxon>Cantharellales</taxon>
        <taxon>Ceratobasidiaceae</taxon>
        <taxon>Rhizoctonia</taxon>
    </lineage>
</organism>
<evidence type="ECO:0000256" key="8">
    <source>
        <dbReference type="ARBA" id="ARBA00023033"/>
    </source>
</evidence>
<comment type="similarity">
    <text evidence="3">Belongs to the cytochrome P450 family.</text>
</comment>
<comment type="pathway">
    <text evidence="2">Secondary metabolite biosynthesis.</text>
</comment>
<dbReference type="GO" id="GO:0016705">
    <property type="term" value="F:oxidoreductase activity, acting on paired donors, with incorporation or reduction of molecular oxygen"/>
    <property type="evidence" value="ECO:0007669"/>
    <property type="project" value="InterPro"/>
</dbReference>
<dbReference type="AlphaFoldDB" id="A0A8H2WF71"/>
<keyword evidence="4" id="KW-0349">Heme</keyword>
<sequence>MFTEQLQLTSSKCGVTLAYYLVPYLLDTHDYRRRFSGPFAASLSNWWLSRSAQSGNHSEIIHELHEKYGACFVLDVDGLMPITSGTSGKFVRIGPNHISIADPSALEVAYEQSNGLLKSEFYEAFQTDPLGNVFNVRDKAVHTMKRKRIANVFSAQNVQAFESGVRSHIEKFCVQLDTRCEQALKEFSYIAFDIMSDLALGIPFGLIEGQKDSIHAALSLVSEKNVENLPVIHMIAQGATGAMALGSHSPFLEKIHLFGASWHTPDFIARRDFVEMTRAAVNTRVSRMENGIVDDENRGVDFLDKLFEVTNADGSPLSRDEIDAEALVTIGAGSDTTSNSLGALCYYVASNPQVKKKLHQELDSVQVSVDKNESESAYDLAKFERVKNLPYLNACVKEALRLYSTGGGGLPRVLPPPPERH</sequence>
<dbReference type="SUPFAM" id="SSF48264">
    <property type="entry name" value="Cytochrome P450"/>
    <property type="match status" value="1"/>
</dbReference>
<keyword evidence="8" id="KW-0503">Monooxygenase</keyword>
<evidence type="ECO:0000256" key="1">
    <source>
        <dbReference type="ARBA" id="ARBA00001971"/>
    </source>
</evidence>
<evidence type="ECO:0000313" key="9">
    <source>
        <dbReference type="EMBL" id="CAE6363336.1"/>
    </source>
</evidence>
<dbReference type="InterPro" id="IPR036396">
    <property type="entry name" value="Cyt_P450_sf"/>
</dbReference>
<dbReference type="Pfam" id="PF00067">
    <property type="entry name" value="p450"/>
    <property type="match status" value="1"/>
</dbReference>